<reference evidence="14" key="1">
    <citation type="submission" date="2022-08" db="EMBL/GenBank/DDBJ databases">
        <title>Whole genome sequencing of non-tuberculosis mycobacteria type-strains.</title>
        <authorList>
            <person name="Igarashi Y."/>
            <person name="Osugi A."/>
            <person name="Mitarai S."/>
        </authorList>
    </citation>
    <scope>NUCLEOTIDE SEQUENCE</scope>
    <source>
        <strain evidence="14">DSM 45127</strain>
    </source>
</reference>
<dbReference type="NCBIfam" id="TIGR00562">
    <property type="entry name" value="proto_IX_ox"/>
    <property type="match status" value="1"/>
</dbReference>
<evidence type="ECO:0000313" key="14">
    <source>
        <dbReference type="EMBL" id="UMB67800.1"/>
    </source>
</evidence>
<gene>
    <name evidence="14" type="ORF">MKK62_15020</name>
</gene>
<comment type="cofactor">
    <cofactor evidence="2 12">
        <name>FAD</name>
        <dbReference type="ChEBI" id="CHEBI:57692"/>
    </cofactor>
</comment>
<evidence type="ECO:0000256" key="8">
    <source>
        <dbReference type="ARBA" id="ARBA00022630"/>
    </source>
</evidence>
<evidence type="ECO:0000256" key="3">
    <source>
        <dbReference type="ARBA" id="ARBA00002185"/>
    </source>
</evidence>
<dbReference type="Proteomes" id="UP001055336">
    <property type="component" value="Chromosome"/>
</dbReference>
<dbReference type="Gene3D" id="3.90.660.20">
    <property type="entry name" value="Protoporphyrinogen oxidase, mitochondrial, domain 2"/>
    <property type="match status" value="1"/>
</dbReference>
<dbReference type="NCBIfam" id="NF008841">
    <property type="entry name" value="PRK11883.1-1"/>
    <property type="match status" value="1"/>
</dbReference>
<evidence type="ECO:0000256" key="7">
    <source>
        <dbReference type="ARBA" id="ARBA00019046"/>
    </source>
</evidence>
<keyword evidence="11 12" id="KW-0350">Heme biosynthesis</keyword>
<dbReference type="SUPFAM" id="SSF54373">
    <property type="entry name" value="FAD-linked reductases, C-terminal domain"/>
    <property type="match status" value="1"/>
</dbReference>
<dbReference type="Gene3D" id="1.10.3110.10">
    <property type="entry name" value="protoporphyrinogen ix oxidase, domain 3"/>
    <property type="match status" value="1"/>
</dbReference>
<evidence type="ECO:0000256" key="12">
    <source>
        <dbReference type="RuleBase" id="RU364052"/>
    </source>
</evidence>
<evidence type="ECO:0000259" key="13">
    <source>
        <dbReference type="Pfam" id="PF01593"/>
    </source>
</evidence>
<protein>
    <recommendedName>
        <fullName evidence="7 12">Coproporphyrinogen III oxidase</fullName>
        <ecNumber evidence="6 12">1.3.3.15</ecNumber>
    </recommendedName>
</protein>
<keyword evidence="9 12" id="KW-0274">FAD</keyword>
<evidence type="ECO:0000256" key="9">
    <source>
        <dbReference type="ARBA" id="ARBA00022827"/>
    </source>
</evidence>
<dbReference type="EMBL" id="CP092488">
    <property type="protein sequence ID" value="UMB67800.1"/>
    <property type="molecule type" value="Genomic_DNA"/>
</dbReference>
<feature type="domain" description="Amine oxidase" evidence="13">
    <location>
        <begin position="15"/>
        <end position="450"/>
    </location>
</feature>
<keyword evidence="15" id="KW-1185">Reference proteome</keyword>
<evidence type="ECO:0000256" key="6">
    <source>
        <dbReference type="ARBA" id="ARBA00012402"/>
    </source>
</evidence>
<evidence type="ECO:0000256" key="11">
    <source>
        <dbReference type="ARBA" id="ARBA00023133"/>
    </source>
</evidence>
<sequence>MTSVKRSYCVVGGGISGLTAAYRLRQTAGDQASITLFEPSDRLGGVLRTEQVGGVAVDVGAEAFVVRRPEIPELLAELNLANEQLGTTGARPLIYSQQRLHPLPTGTLNGIPSSAESMAGLVNDATLARIAAEPDLPLNWQPGADPAVADLLADRFGEQVLARSVDPMLSGVYAGSSATIGLRSAAPTLTAALDAGATSVTDAVRRALLSVTAGPIFGAVGGGYAVLVEELFRRGRFHWVQAAVDTVGADGQGWTLHDATGQEWHADAVIFAVPAARLAKLVGTLAPRTAAAAGRIESASSAVLAMAVPRGVAFPQNSGVLVASGERLHAKAITLSSRKWGRRTDVELLRLSFGRFGDSAENNPAIRASDDELLAWALEDLSAVFDLTVEPVDVHVQRWPDAMPQYGPGHRGLVAELRAGLPRTWQVAGSYLDGIGVPACVGAAGRAAAAAVRSVETPVAP</sequence>
<comment type="catalytic activity">
    <reaction evidence="1">
        <text>coproporphyrinogen III + 3 O2 = coproporphyrin III + 3 H2O2</text>
        <dbReference type="Rhea" id="RHEA:43436"/>
        <dbReference type="ChEBI" id="CHEBI:15379"/>
        <dbReference type="ChEBI" id="CHEBI:16240"/>
        <dbReference type="ChEBI" id="CHEBI:57309"/>
        <dbReference type="ChEBI" id="CHEBI:131725"/>
        <dbReference type="EC" id="1.3.3.15"/>
    </reaction>
    <physiologicalReaction direction="left-to-right" evidence="1">
        <dbReference type="Rhea" id="RHEA:43437"/>
    </physiologicalReaction>
</comment>
<comment type="subcellular location">
    <subcellularLocation>
        <location evidence="12">Cytoplasm</location>
    </subcellularLocation>
</comment>
<evidence type="ECO:0000256" key="5">
    <source>
        <dbReference type="ARBA" id="ARBA00008310"/>
    </source>
</evidence>
<evidence type="ECO:0000256" key="10">
    <source>
        <dbReference type="ARBA" id="ARBA00023002"/>
    </source>
</evidence>
<dbReference type="Gene3D" id="3.50.50.60">
    <property type="entry name" value="FAD/NAD(P)-binding domain"/>
    <property type="match status" value="1"/>
</dbReference>
<dbReference type="SUPFAM" id="SSF51905">
    <property type="entry name" value="FAD/NAD(P)-binding domain"/>
    <property type="match status" value="1"/>
</dbReference>
<organism evidence="14 15">
    <name type="scientific">Mycobacterium paraterrae</name>
    <dbReference type="NCBI Taxonomy" id="577492"/>
    <lineage>
        <taxon>Bacteria</taxon>
        <taxon>Bacillati</taxon>
        <taxon>Actinomycetota</taxon>
        <taxon>Actinomycetes</taxon>
        <taxon>Mycobacteriales</taxon>
        <taxon>Mycobacteriaceae</taxon>
        <taxon>Mycobacterium</taxon>
    </lineage>
</organism>
<dbReference type="InterPro" id="IPR036188">
    <property type="entry name" value="FAD/NAD-bd_sf"/>
</dbReference>
<comment type="pathway">
    <text evidence="4 12">Porphyrin-containing compound metabolism; protoheme biosynthesis.</text>
</comment>
<evidence type="ECO:0000256" key="4">
    <source>
        <dbReference type="ARBA" id="ARBA00004744"/>
    </source>
</evidence>
<comment type="function">
    <text evidence="3 12">Involved in coproporphyrin-dependent heme b biosynthesis. Catalyzes the oxidation of coproporphyrinogen III to coproporphyrin III.</text>
</comment>
<dbReference type="GO" id="GO:0004729">
    <property type="term" value="F:oxygen-dependent protoporphyrinogen oxidase activity"/>
    <property type="evidence" value="ECO:0007669"/>
    <property type="project" value="UniProtKB-EC"/>
</dbReference>
<dbReference type="Pfam" id="PF01593">
    <property type="entry name" value="Amino_oxidase"/>
    <property type="match status" value="1"/>
</dbReference>
<comment type="similarity">
    <text evidence="5 12">Belongs to the protoporphyrinogen/coproporphyrinogen oxidase family. Coproporphyrinogen III oxidase subfamily.</text>
</comment>
<dbReference type="InterPro" id="IPR002937">
    <property type="entry name" value="Amino_oxidase"/>
</dbReference>
<evidence type="ECO:0000313" key="15">
    <source>
        <dbReference type="Proteomes" id="UP001055336"/>
    </source>
</evidence>
<evidence type="ECO:0000256" key="2">
    <source>
        <dbReference type="ARBA" id="ARBA00001974"/>
    </source>
</evidence>
<keyword evidence="12" id="KW-0963">Cytoplasm</keyword>
<dbReference type="RefSeq" id="WP_240258268.1">
    <property type="nucleotide sequence ID" value="NZ_CP092488.2"/>
</dbReference>
<proteinExistence type="inferred from homology"/>
<dbReference type="PANTHER" id="PTHR42923:SF3">
    <property type="entry name" value="PROTOPORPHYRINOGEN OXIDASE"/>
    <property type="match status" value="1"/>
</dbReference>
<dbReference type="EC" id="1.3.3.15" evidence="6 12"/>
<dbReference type="InterPro" id="IPR050464">
    <property type="entry name" value="Zeta_carotene_desat/Oxidored"/>
</dbReference>
<dbReference type="InterPro" id="IPR004572">
    <property type="entry name" value="Protoporphyrinogen_oxidase"/>
</dbReference>
<dbReference type="PANTHER" id="PTHR42923">
    <property type="entry name" value="PROTOPORPHYRINOGEN OXIDASE"/>
    <property type="match status" value="1"/>
</dbReference>
<keyword evidence="8 12" id="KW-0285">Flavoprotein</keyword>
<keyword evidence="10 12" id="KW-0560">Oxidoreductase</keyword>
<accession>A0ABY3VED4</accession>
<name>A0ABY3VED4_9MYCO</name>
<evidence type="ECO:0000256" key="1">
    <source>
        <dbReference type="ARBA" id="ARBA00001755"/>
    </source>
</evidence>